<comment type="caution">
    <text evidence="1">The sequence shown here is derived from an EMBL/GenBank/DDBJ whole genome shotgun (WGS) entry which is preliminary data.</text>
</comment>
<protein>
    <submittedName>
        <fullName evidence="1">Uncharacterized protein</fullName>
    </submittedName>
</protein>
<reference evidence="1" key="1">
    <citation type="journal article" date="2012" name="PLoS ONE">
        <title>Gene sets for utilization of primary and secondary nutrition supplies in the distal gut of endangered iberian lynx.</title>
        <authorList>
            <person name="Alcaide M."/>
            <person name="Messina E."/>
            <person name="Richter M."/>
            <person name="Bargiela R."/>
            <person name="Peplies J."/>
            <person name="Huws S.A."/>
            <person name="Newbold C.J."/>
            <person name="Golyshin P.N."/>
            <person name="Simon M.A."/>
            <person name="Lopez G."/>
            <person name="Yakimov M.M."/>
            <person name="Ferrer M."/>
        </authorList>
    </citation>
    <scope>NUCLEOTIDE SEQUENCE</scope>
</reference>
<evidence type="ECO:0000313" key="1">
    <source>
        <dbReference type="EMBL" id="EJW99336.1"/>
    </source>
</evidence>
<organism evidence="1">
    <name type="scientific">gut metagenome</name>
    <dbReference type="NCBI Taxonomy" id="749906"/>
    <lineage>
        <taxon>unclassified sequences</taxon>
        <taxon>metagenomes</taxon>
        <taxon>organismal metagenomes</taxon>
    </lineage>
</organism>
<dbReference type="AlphaFoldDB" id="J9FWH4"/>
<gene>
    <name evidence="1" type="ORF">EVA_12558</name>
</gene>
<accession>J9FWH4</accession>
<sequence>MTIPKPSPAPIVSTILPRMAIPSRAVLARGRTTSGISSSVIPVASL</sequence>
<name>J9FWH4_9ZZZZ</name>
<dbReference type="EMBL" id="AMCI01003860">
    <property type="protein sequence ID" value="EJW99336.1"/>
    <property type="molecule type" value="Genomic_DNA"/>
</dbReference>
<proteinExistence type="predicted"/>